<dbReference type="GO" id="GO:0009432">
    <property type="term" value="P:SOS response"/>
    <property type="evidence" value="ECO:0007669"/>
    <property type="project" value="UniProtKB-KW"/>
</dbReference>
<dbReference type="Gene3D" id="3.40.50.300">
    <property type="entry name" value="P-loop containing nucleotide triphosphate hydrolases"/>
    <property type="match status" value="2"/>
</dbReference>
<reference evidence="3 4" key="1">
    <citation type="submission" date="2020-07" db="EMBL/GenBank/DDBJ databases">
        <title>Sequencing the genomes of 1000 actinobacteria strains.</title>
        <authorList>
            <person name="Klenk H.-P."/>
        </authorList>
    </citation>
    <scope>NUCLEOTIDE SEQUENCE [LARGE SCALE GENOMIC DNA]</scope>
    <source>
        <strain evidence="3 4">DSM 45876</strain>
    </source>
</reference>
<dbReference type="PIRSF" id="PIRSF029347">
    <property type="entry name" value="RecF"/>
    <property type="match status" value="1"/>
</dbReference>
<dbReference type="GO" id="GO:0000731">
    <property type="term" value="P:DNA synthesis involved in DNA repair"/>
    <property type="evidence" value="ECO:0007669"/>
    <property type="project" value="TreeGrafter"/>
</dbReference>
<evidence type="ECO:0000313" key="4">
    <source>
        <dbReference type="Proteomes" id="UP000523545"/>
    </source>
</evidence>
<dbReference type="SUPFAM" id="SSF52540">
    <property type="entry name" value="P-loop containing nucleoside triphosphate hydrolases"/>
    <property type="match status" value="1"/>
</dbReference>
<dbReference type="GO" id="GO:0006302">
    <property type="term" value="P:double-strand break repair"/>
    <property type="evidence" value="ECO:0007669"/>
    <property type="project" value="TreeGrafter"/>
</dbReference>
<comment type="caution">
    <text evidence="3">The sequence shown here is derived from an EMBL/GenBank/DDBJ whole genome shotgun (WGS) entry which is preliminary data.</text>
</comment>
<dbReference type="PANTHER" id="PTHR32182:SF22">
    <property type="entry name" value="ATP-DEPENDENT ENDONUCLEASE, OLD FAMILY-RELATED"/>
    <property type="match status" value="1"/>
</dbReference>
<dbReference type="RefSeq" id="WP_218906182.1">
    <property type="nucleotide sequence ID" value="NZ_JACCHK010000001.1"/>
</dbReference>
<name>A0A7Y9WY65_9ACTN</name>
<evidence type="ECO:0000259" key="2">
    <source>
        <dbReference type="Pfam" id="PF13304"/>
    </source>
</evidence>
<dbReference type="GO" id="GO:0005524">
    <property type="term" value="F:ATP binding"/>
    <property type="evidence" value="ECO:0007669"/>
    <property type="project" value="InterPro"/>
</dbReference>
<feature type="domain" description="ATPase AAA-type core" evidence="2">
    <location>
        <begin position="30"/>
        <end position="345"/>
    </location>
</feature>
<organism evidence="3 4">
    <name type="scientific">Micromonospora jinlongensis</name>
    <dbReference type="NCBI Taxonomy" id="1287877"/>
    <lineage>
        <taxon>Bacteria</taxon>
        <taxon>Bacillati</taxon>
        <taxon>Actinomycetota</taxon>
        <taxon>Actinomycetes</taxon>
        <taxon>Micromonosporales</taxon>
        <taxon>Micromonosporaceae</taxon>
        <taxon>Micromonospora</taxon>
    </lineage>
</organism>
<evidence type="ECO:0000313" key="3">
    <source>
        <dbReference type="EMBL" id="NYH41349.1"/>
    </source>
</evidence>
<sequence length="400" mass="43425">MTDRHPLFLRRLTVENFRSLRAVEVHLAPLNVLVGPNGAGKSNLLDVIAFLGDATRGDLEPALARRGGFSRLHFRGDPDASSPVRIEVETTTGGTGEAADAYALSFTSVRSPDDPRHPIIRRKEDFWLTDGVGDEARHISITGGRIQFHGADAASVSVREDSLGLSLLPRLSPERGGERVEALADLFASFRVFDVDVAAARQPAQEEISDRLSDDASNLAAFLFYLARNHPDRFAELHRDVRAFIPGLESLEFTPIGGAGSGVVLNLVETGLRGSTRLREASFGSIRALALLALLYDPAPPQLTCIEEIDHGLHPHILDRIVELLRQASERTQFLIATHSPALVNRLKPDELIVCERGEDSSSRIPAIDPDAVRAMEGELHGEIGLGELWFSGALGGGLE</sequence>
<keyword evidence="1" id="KW-0227">DNA damage</keyword>
<dbReference type="Pfam" id="PF13304">
    <property type="entry name" value="AAA_21"/>
    <property type="match status" value="1"/>
</dbReference>
<protein>
    <submittedName>
        <fullName evidence="3">Putative ATPase</fullName>
    </submittedName>
</protein>
<evidence type="ECO:0000256" key="1">
    <source>
        <dbReference type="ARBA" id="ARBA00023236"/>
    </source>
</evidence>
<dbReference type="PANTHER" id="PTHR32182">
    <property type="entry name" value="DNA REPLICATION AND REPAIR PROTEIN RECF"/>
    <property type="match status" value="1"/>
</dbReference>
<dbReference type="GO" id="GO:0016887">
    <property type="term" value="F:ATP hydrolysis activity"/>
    <property type="evidence" value="ECO:0007669"/>
    <property type="project" value="InterPro"/>
</dbReference>
<keyword evidence="4" id="KW-1185">Reference proteome</keyword>
<dbReference type="InterPro" id="IPR003959">
    <property type="entry name" value="ATPase_AAA_core"/>
</dbReference>
<dbReference type="EMBL" id="JACCHK010000001">
    <property type="protein sequence ID" value="NYH41349.1"/>
    <property type="molecule type" value="Genomic_DNA"/>
</dbReference>
<dbReference type="InterPro" id="IPR014555">
    <property type="entry name" value="RecF-like"/>
</dbReference>
<keyword evidence="1" id="KW-0742">SOS response</keyword>
<dbReference type="AlphaFoldDB" id="A0A7Y9WY65"/>
<proteinExistence type="predicted"/>
<dbReference type="Proteomes" id="UP000523545">
    <property type="component" value="Unassembled WGS sequence"/>
</dbReference>
<gene>
    <name evidence="3" type="ORF">HNR22_001076</name>
</gene>
<dbReference type="InterPro" id="IPR027417">
    <property type="entry name" value="P-loop_NTPase"/>
</dbReference>
<accession>A0A7Y9WY65</accession>